<keyword evidence="2" id="KW-1185">Reference proteome</keyword>
<protein>
    <submittedName>
        <fullName evidence="3">Doublecortin domain-containing protein</fullName>
    </submittedName>
</protein>
<feature type="region of interest" description="Disordered" evidence="1">
    <location>
        <begin position="131"/>
        <end position="155"/>
    </location>
</feature>
<evidence type="ECO:0000256" key="1">
    <source>
        <dbReference type="SAM" id="MobiDB-lite"/>
    </source>
</evidence>
<proteinExistence type="predicted"/>
<dbReference type="AlphaFoldDB" id="A0A0N5AHY5"/>
<reference evidence="3" key="1">
    <citation type="submission" date="2017-02" db="UniProtKB">
        <authorList>
            <consortium name="WormBaseParasite"/>
        </authorList>
    </citation>
    <scope>IDENTIFICATION</scope>
</reference>
<evidence type="ECO:0000313" key="2">
    <source>
        <dbReference type="Proteomes" id="UP000046393"/>
    </source>
</evidence>
<evidence type="ECO:0000313" key="3">
    <source>
        <dbReference type="WBParaSite" id="SMUV_0000400501-mRNA-1"/>
    </source>
</evidence>
<dbReference type="WBParaSite" id="SMUV_0000400501-mRNA-1">
    <property type="protein sequence ID" value="SMUV_0000400501-mRNA-1"/>
    <property type="gene ID" value="SMUV_0000400501"/>
</dbReference>
<sequence length="166" mass="18675">MKAFSVFLNGHGLDSQCIHFQRTQLERGMSYVLEIIARGFGVNPAKLCNMDGSRVKQVTELMSRGAYILVPVSQGFRDAWYFLPDNAIDTSPNADKGLQGNKGNLLKSNTQQINSSAEFQNVANRIDRENYKAQKAKSKKRVENHGKSNAKTNKNNDFAYIFPREV</sequence>
<dbReference type="Proteomes" id="UP000046393">
    <property type="component" value="Unplaced"/>
</dbReference>
<name>A0A0N5AHY5_9BILA</name>
<accession>A0A0N5AHY5</accession>
<organism evidence="2 3">
    <name type="scientific">Syphacia muris</name>
    <dbReference type="NCBI Taxonomy" id="451379"/>
    <lineage>
        <taxon>Eukaryota</taxon>
        <taxon>Metazoa</taxon>
        <taxon>Ecdysozoa</taxon>
        <taxon>Nematoda</taxon>
        <taxon>Chromadorea</taxon>
        <taxon>Rhabditida</taxon>
        <taxon>Spirurina</taxon>
        <taxon>Oxyuridomorpha</taxon>
        <taxon>Oxyuroidea</taxon>
        <taxon>Oxyuridae</taxon>
        <taxon>Syphacia</taxon>
    </lineage>
</organism>